<reference evidence="1 2" key="1">
    <citation type="journal article" date="2021" name="Plant Biotechnol. J.">
        <title>Multi-omics assisted identification of the key and species-specific regulatory components of drought-tolerant mechanisms in Gossypium stocksii.</title>
        <authorList>
            <person name="Yu D."/>
            <person name="Ke L."/>
            <person name="Zhang D."/>
            <person name="Wu Y."/>
            <person name="Sun Y."/>
            <person name="Mei J."/>
            <person name="Sun J."/>
            <person name="Sun Y."/>
        </authorList>
    </citation>
    <scope>NUCLEOTIDE SEQUENCE [LARGE SCALE GENOMIC DNA]</scope>
    <source>
        <strain evidence="2">cv. E1</strain>
        <tissue evidence="1">Leaf</tissue>
    </source>
</reference>
<dbReference type="OrthoDB" id="904370at2759"/>
<dbReference type="EMBL" id="JAIQCV010000005">
    <property type="protein sequence ID" value="KAH1097158.1"/>
    <property type="molecule type" value="Genomic_DNA"/>
</dbReference>
<keyword evidence="2" id="KW-1185">Reference proteome</keyword>
<proteinExistence type="predicted"/>
<protein>
    <submittedName>
        <fullName evidence="1">Uncharacterized protein</fullName>
    </submittedName>
</protein>
<evidence type="ECO:0000313" key="2">
    <source>
        <dbReference type="Proteomes" id="UP000828251"/>
    </source>
</evidence>
<name>A0A9D4A7A2_9ROSI</name>
<evidence type="ECO:0000313" key="1">
    <source>
        <dbReference type="EMBL" id="KAH1097158.1"/>
    </source>
</evidence>
<organism evidence="1 2">
    <name type="scientific">Gossypium stocksii</name>
    <dbReference type="NCBI Taxonomy" id="47602"/>
    <lineage>
        <taxon>Eukaryota</taxon>
        <taxon>Viridiplantae</taxon>
        <taxon>Streptophyta</taxon>
        <taxon>Embryophyta</taxon>
        <taxon>Tracheophyta</taxon>
        <taxon>Spermatophyta</taxon>
        <taxon>Magnoliopsida</taxon>
        <taxon>eudicotyledons</taxon>
        <taxon>Gunneridae</taxon>
        <taxon>Pentapetalae</taxon>
        <taxon>rosids</taxon>
        <taxon>malvids</taxon>
        <taxon>Malvales</taxon>
        <taxon>Malvaceae</taxon>
        <taxon>Malvoideae</taxon>
        <taxon>Gossypium</taxon>
    </lineage>
</organism>
<dbReference type="AlphaFoldDB" id="A0A9D4A7A2"/>
<accession>A0A9D4A7A2</accession>
<dbReference type="Proteomes" id="UP000828251">
    <property type="component" value="Unassembled WGS sequence"/>
</dbReference>
<gene>
    <name evidence="1" type="ORF">J1N35_014079</name>
</gene>
<comment type="caution">
    <text evidence="1">The sequence shown here is derived from an EMBL/GenBank/DDBJ whole genome shotgun (WGS) entry which is preliminary data.</text>
</comment>
<sequence>MLKLIGFFVEVEDNGAELDLNTLMEIVFKSLTKEFVGFRVVYNLENKALTLTQLVKELQSYELILND</sequence>
<feature type="non-terminal residue" evidence="1">
    <location>
        <position position="67"/>
    </location>
</feature>